<dbReference type="STRING" id="763034.HMPREF9446_01676"/>
<evidence type="ECO:0000256" key="4">
    <source>
        <dbReference type="PIRSR" id="PIRSR610905-2"/>
    </source>
</evidence>
<dbReference type="Proteomes" id="UP000003416">
    <property type="component" value="Unassembled WGS sequence"/>
</dbReference>
<feature type="binding site" evidence="4">
    <location>
        <position position="166"/>
    </location>
    <ligand>
        <name>substrate</name>
    </ligand>
</feature>
<proteinExistence type="inferred from homology"/>
<dbReference type="PANTHER" id="PTHR36845:SF1">
    <property type="entry name" value="HYDROLASE, PUTATIVE (AFU_ORTHOLOGUE AFUA_7G05090)-RELATED"/>
    <property type="match status" value="1"/>
</dbReference>
<reference evidence="5 6" key="1">
    <citation type="submission" date="2011-02" db="EMBL/GenBank/DDBJ databases">
        <authorList>
            <person name="Weinstock G."/>
            <person name="Sodergren E."/>
            <person name="Clifton S."/>
            <person name="Fulton L."/>
            <person name="Fulton B."/>
            <person name="Courtney L."/>
            <person name="Fronick C."/>
            <person name="Harrison M."/>
            <person name="Strong C."/>
            <person name="Farmer C."/>
            <person name="Delahaunty K."/>
            <person name="Markovic C."/>
            <person name="Hall O."/>
            <person name="Minx P."/>
            <person name="Tomlinson C."/>
            <person name="Mitreva M."/>
            <person name="Hou S."/>
            <person name="Chen J."/>
            <person name="Wollam A."/>
            <person name="Pepin K.H."/>
            <person name="Johnson M."/>
            <person name="Bhonagiri V."/>
            <person name="Zhang X."/>
            <person name="Suruliraj S."/>
            <person name="Warren W."/>
            <person name="Chinwalla A."/>
            <person name="Mardis E.R."/>
            <person name="Wilson R.K."/>
        </authorList>
    </citation>
    <scope>NUCLEOTIDE SEQUENCE [LARGE SCALE GENOMIC DNA]</scope>
    <source>
        <strain evidence="5 6">YIT 12057</strain>
    </source>
</reference>
<feature type="active site" description="Nucleophile" evidence="3">
    <location>
        <position position="101"/>
    </location>
</feature>
<gene>
    <name evidence="5" type="ORF">HMPREF9446_01676</name>
</gene>
<comment type="caution">
    <text evidence="5">The sequence shown here is derived from an EMBL/GenBank/DDBJ whole genome shotgun (WGS) entry which is preliminary data.</text>
</comment>
<feature type="binding site" evidence="4">
    <location>
        <position position="101"/>
    </location>
    <ligand>
        <name>substrate</name>
    </ligand>
</feature>
<name>F3PSE2_9BACE</name>
<keyword evidence="1 5" id="KW-0378">Hydrolase</keyword>
<accession>F3PSE2</accession>
<dbReference type="InterPro" id="IPR012341">
    <property type="entry name" value="6hp_glycosidase-like_sf"/>
</dbReference>
<organism evidence="5 6">
    <name type="scientific">Bacteroides fluxus YIT 12057</name>
    <dbReference type="NCBI Taxonomy" id="763034"/>
    <lineage>
        <taxon>Bacteria</taxon>
        <taxon>Pseudomonadati</taxon>
        <taxon>Bacteroidota</taxon>
        <taxon>Bacteroidia</taxon>
        <taxon>Bacteroidales</taxon>
        <taxon>Bacteroidaceae</taxon>
        <taxon>Bacteroides</taxon>
    </lineage>
</organism>
<dbReference type="PANTHER" id="PTHR36845">
    <property type="entry name" value="HYDROLASE, PUTATIVE (AFU_ORTHOLOGUE AFUA_7G05090)-RELATED"/>
    <property type="match status" value="1"/>
</dbReference>
<feature type="binding site" evidence="4">
    <location>
        <position position="226"/>
    </location>
    <ligand>
        <name>substrate</name>
    </ligand>
</feature>
<dbReference type="EMBL" id="AFBN01000028">
    <property type="protein sequence ID" value="EGF57596.1"/>
    <property type="molecule type" value="Genomic_DNA"/>
</dbReference>
<feature type="binding site" evidence="4">
    <location>
        <position position="238"/>
    </location>
    <ligand>
        <name>substrate</name>
    </ligand>
</feature>
<dbReference type="HOGENOM" id="CLU_027158_0_0_10"/>
<dbReference type="GO" id="GO:0000272">
    <property type="term" value="P:polysaccharide catabolic process"/>
    <property type="evidence" value="ECO:0007669"/>
    <property type="project" value="TreeGrafter"/>
</dbReference>
<dbReference type="AlphaFoldDB" id="F3PSE2"/>
<evidence type="ECO:0000313" key="6">
    <source>
        <dbReference type="Proteomes" id="UP000003416"/>
    </source>
</evidence>
<sequence>MSLKAQNKPKNDFLKECTEFAVAQTEKMLQLIGEPNGRNYPRTMNEQGKLVTTGMYDWTPGFFPGSLWYLYELTGDPKWKTEARKWTVSLERLKTFTGHHDLGFMMYCSYGNAERLASEPSYKDILVESAGSLASRFSERTRTIKSWNYRKAWNGTTEWFYPVIIDNMMNLEMLFYASRVSGDNRYRNVAVTHAESTLKNHFRKDFTTYHVVNYDTLSGKVLNQATCQGYSDNSTWSRGQAWAIYGYTMVYRETGNKKFLSAAEKAVKVFLKQLPEDLIPAWDFNAGKKGYMPEGESYAAQYAGEELRDVSAAAITCSALFELGELTGKKKYVKTAVKMLHSLASPAYMAPIGGNACFLLEHSVGSLPHRSEIDKPLVYADYYFLEALCRYKRLAQ</sequence>
<dbReference type="InterPro" id="IPR052369">
    <property type="entry name" value="UG_Glycosaminoglycan_Hydrolase"/>
</dbReference>
<keyword evidence="6" id="KW-1185">Reference proteome</keyword>
<evidence type="ECO:0000256" key="1">
    <source>
        <dbReference type="ARBA" id="ARBA00022801"/>
    </source>
</evidence>
<dbReference type="Gene3D" id="1.50.10.10">
    <property type="match status" value="1"/>
</dbReference>
<feature type="binding site" evidence="4">
    <location>
        <position position="242"/>
    </location>
    <ligand>
        <name>substrate</name>
    </ligand>
</feature>
<feature type="active site" description="Proton donor" evidence="3">
    <location>
        <position position="166"/>
    </location>
</feature>
<dbReference type="InterPro" id="IPR008928">
    <property type="entry name" value="6-hairpin_glycosidase_sf"/>
</dbReference>
<evidence type="ECO:0000313" key="5">
    <source>
        <dbReference type="EMBL" id="EGF57596.1"/>
    </source>
</evidence>
<evidence type="ECO:0000256" key="2">
    <source>
        <dbReference type="ARBA" id="ARBA00038358"/>
    </source>
</evidence>
<dbReference type="InterPro" id="IPR010905">
    <property type="entry name" value="Glyco_hydro_88"/>
</dbReference>
<dbReference type="GO" id="GO:0052757">
    <property type="term" value="F:chondroitin hydrolase activity"/>
    <property type="evidence" value="ECO:0007669"/>
    <property type="project" value="TreeGrafter"/>
</dbReference>
<dbReference type="eggNOG" id="COG4225">
    <property type="taxonomic scope" value="Bacteria"/>
</dbReference>
<protein>
    <submittedName>
        <fullName evidence="5">Glycosyl hydrolase, family 88</fullName>
    </submittedName>
</protein>
<dbReference type="Pfam" id="PF07470">
    <property type="entry name" value="Glyco_hydro_88"/>
    <property type="match status" value="1"/>
</dbReference>
<evidence type="ECO:0000256" key="3">
    <source>
        <dbReference type="PIRSR" id="PIRSR610905-1"/>
    </source>
</evidence>
<comment type="similarity">
    <text evidence="2">Belongs to the glycosyl hydrolase 88 family.</text>
</comment>
<dbReference type="SUPFAM" id="SSF48208">
    <property type="entry name" value="Six-hairpin glycosidases"/>
    <property type="match status" value="1"/>
</dbReference>
<feature type="binding site" evidence="4">
    <location>
        <position position="366"/>
    </location>
    <ligand>
        <name>substrate</name>
    </ligand>
</feature>